<sequence>MENFILDLQLFAESGEAGGEGGLLSQDDSNTDDKPEGGLLSGEQSEGGSDTPESDKGTDDKPEGDKATSGDSDEDKGENKPEGAPDKYETFKVPEGVTLDQSAAEEFGALAKELNLTQGNAQKLVDYQVKFQQAQMAKLDAQVKKQSDDWAAETLKAYKQEDLADARRGFKSAPKDVQEMLSACGFDNHKSFVEFFMKVGKSIKEDKFETGKGRSGQAKSAANVIYPELN</sequence>
<evidence type="ECO:0000313" key="2">
    <source>
        <dbReference type="EMBL" id="SFA75953.1"/>
    </source>
</evidence>
<reference evidence="2 3" key="1">
    <citation type="submission" date="2016-10" db="EMBL/GenBank/DDBJ databases">
        <authorList>
            <person name="de Groot N.N."/>
        </authorList>
    </citation>
    <scope>NUCLEOTIDE SEQUENCE [LARGE SCALE GENOMIC DNA]</scope>
    <source>
        <strain evidence="2 3">L14</strain>
    </source>
</reference>
<gene>
    <name evidence="2" type="ORF">SAMN05216587_101633</name>
</gene>
<organism evidence="2 3">
    <name type="scientific">Selenomonas ruminantium</name>
    <dbReference type="NCBI Taxonomy" id="971"/>
    <lineage>
        <taxon>Bacteria</taxon>
        <taxon>Bacillati</taxon>
        <taxon>Bacillota</taxon>
        <taxon>Negativicutes</taxon>
        <taxon>Selenomonadales</taxon>
        <taxon>Selenomonadaceae</taxon>
        <taxon>Selenomonas</taxon>
    </lineage>
</organism>
<dbReference type="AlphaFoldDB" id="A0A1I0VIU1"/>
<evidence type="ECO:0000313" key="3">
    <source>
        <dbReference type="Proteomes" id="UP000183843"/>
    </source>
</evidence>
<proteinExistence type="predicted"/>
<accession>A0A1I0VIU1</accession>
<feature type="compositionally biased region" description="Low complexity" evidence="1">
    <location>
        <begin position="37"/>
        <end position="49"/>
    </location>
</feature>
<evidence type="ECO:0008006" key="4">
    <source>
        <dbReference type="Google" id="ProtNLM"/>
    </source>
</evidence>
<feature type="region of interest" description="Disordered" evidence="1">
    <location>
        <begin position="15"/>
        <end position="95"/>
    </location>
</feature>
<feature type="region of interest" description="Disordered" evidence="1">
    <location>
        <begin position="209"/>
        <end position="230"/>
    </location>
</feature>
<dbReference type="RefSeq" id="WP_074812734.1">
    <property type="nucleotide sequence ID" value="NZ_FOJX01000001.1"/>
</dbReference>
<evidence type="ECO:0000256" key="1">
    <source>
        <dbReference type="SAM" id="MobiDB-lite"/>
    </source>
</evidence>
<feature type="compositionally biased region" description="Basic and acidic residues" evidence="1">
    <location>
        <begin position="53"/>
        <end position="68"/>
    </location>
</feature>
<protein>
    <recommendedName>
        <fullName evidence="4">Peptidase</fullName>
    </recommendedName>
</protein>
<name>A0A1I0VIU1_SELRU</name>
<dbReference type="Proteomes" id="UP000183843">
    <property type="component" value="Unassembled WGS sequence"/>
</dbReference>
<dbReference type="EMBL" id="FOJX01000001">
    <property type="protein sequence ID" value="SFA75953.1"/>
    <property type="molecule type" value="Genomic_DNA"/>
</dbReference>
<feature type="compositionally biased region" description="Basic and acidic residues" evidence="1">
    <location>
        <begin position="77"/>
        <end position="92"/>
    </location>
</feature>